<organism evidence="2 3">
    <name type="scientific">Nocardiopsis alba (strain ATCC BAA-2165 / BE74)</name>
    <dbReference type="NCBI Taxonomy" id="1205910"/>
    <lineage>
        <taxon>Bacteria</taxon>
        <taxon>Bacillati</taxon>
        <taxon>Actinomycetota</taxon>
        <taxon>Actinomycetes</taxon>
        <taxon>Streptosporangiales</taxon>
        <taxon>Nocardiopsidaceae</taxon>
        <taxon>Nocardiopsis</taxon>
    </lineage>
</organism>
<proteinExistence type="predicted"/>
<evidence type="ECO:0000313" key="3">
    <source>
        <dbReference type="Proteomes" id="UP000003779"/>
    </source>
</evidence>
<reference evidence="2 3" key="1">
    <citation type="journal article" date="2012" name="J. Bacteriol.">
        <title>Whole-Genome Sequence of Nocardiopsis alba Strain ATCC BAA-2165, Associated with Honeybees.</title>
        <authorList>
            <person name="Qiao J."/>
            <person name="Chen L."/>
            <person name="Li Y."/>
            <person name="Wang J."/>
            <person name="Zhang W."/>
            <person name="Chen S."/>
        </authorList>
    </citation>
    <scope>NUCLEOTIDE SEQUENCE [LARGE SCALE GENOMIC DNA]</scope>
    <source>
        <strain evidence="3">ATCC BAA-2165 / BE74</strain>
    </source>
</reference>
<feature type="region of interest" description="Disordered" evidence="1">
    <location>
        <begin position="1"/>
        <end position="52"/>
    </location>
</feature>
<dbReference type="EMBL" id="CP003788">
    <property type="protein sequence ID" value="AFR08236.1"/>
    <property type="molecule type" value="Genomic_DNA"/>
</dbReference>
<gene>
    <name evidence="2" type="ordered locus">B005_5139</name>
</gene>
<dbReference type="KEGG" id="nal:B005_5139"/>
<dbReference type="AlphaFoldDB" id="J7L6A6"/>
<name>J7L6A6_NOCAA</name>
<dbReference type="HOGENOM" id="CLU_3082354_0_0_11"/>
<evidence type="ECO:0000313" key="2">
    <source>
        <dbReference type="EMBL" id="AFR08236.1"/>
    </source>
</evidence>
<sequence>MYESTLDGSGDVTSPAVRPRRRPVMAGDEDGTEASRATMPGFQGRENTDVRF</sequence>
<dbReference type="Proteomes" id="UP000003779">
    <property type="component" value="Chromosome"/>
</dbReference>
<protein>
    <submittedName>
        <fullName evidence="2">Uncharacterized protein</fullName>
    </submittedName>
</protein>
<evidence type="ECO:0000256" key="1">
    <source>
        <dbReference type="SAM" id="MobiDB-lite"/>
    </source>
</evidence>
<accession>J7L6A6</accession>
<reference evidence="3" key="2">
    <citation type="submission" date="2012-08" db="EMBL/GenBank/DDBJ databases">
        <title>Whole-genome sequence of Nocardiopsis alba strain ATCC BAA-2165 associated with honeybees.</title>
        <authorList>
            <person name="Qiao J."/>
            <person name="Chen L."/>
            <person name="Li Y."/>
            <person name="Wang J."/>
            <person name="Zhang W."/>
            <person name="Chen S."/>
        </authorList>
    </citation>
    <scope>NUCLEOTIDE SEQUENCE [LARGE SCALE GENOMIC DNA]</scope>
    <source>
        <strain evidence="3">ATCC BAA-2165 / BE74</strain>
    </source>
</reference>